<gene>
    <name evidence="3" type="ORF">K461DRAFT_59233</name>
</gene>
<evidence type="ECO:0000256" key="1">
    <source>
        <dbReference type="SAM" id="MobiDB-lite"/>
    </source>
</evidence>
<dbReference type="PANTHER" id="PTHR35596">
    <property type="entry name" value="DUF2263 DOMAIN-CONTAINING PROTEIN"/>
    <property type="match status" value="1"/>
</dbReference>
<dbReference type="InterPro" id="IPR043472">
    <property type="entry name" value="Macro_dom-like"/>
</dbReference>
<keyword evidence="4" id="KW-1185">Reference proteome</keyword>
<dbReference type="InterPro" id="IPR012664">
    <property type="entry name" value="CHP02452"/>
</dbReference>
<protein>
    <recommendedName>
        <fullName evidence="2">Microbial-type PARG catalytic domain-containing protein</fullName>
    </recommendedName>
</protein>
<dbReference type="Gene3D" id="3.40.220.10">
    <property type="entry name" value="Leucine Aminopeptidase, subunit E, domain 1"/>
    <property type="match status" value="1"/>
</dbReference>
<evidence type="ECO:0000259" key="2">
    <source>
        <dbReference type="Pfam" id="PF10021"/>
    </source>
</evidence>
<reference evidence="3" key="1">
    <citation type="journal article" date="2020" name="Stud. Mycol.">
        <title>101 Dothideomycetes genomes: a test case for predicting lifestyles and emergence of pathogens.</title>
        <authorList>
            <person name="Haridas S."/>
            <person name="Albert R."/>
            <person name="Binder M."/>
            <person name="Bloem J."/>
            <person name="Labutti K."/>
            <person name="Salamov A."/>
            <person name="Andreopoulos B."/>
            <person name="Baker S."/>
            <person name="Barry K."/>
            <person name="Bills G."/>
            <person name="Bluhm B."/>
            <person name="Cannon C."/>
            <person name="Castanera R."/>
            <person name="Culley D."/>
            <person name="Daum C."/>
            <person name="Ezra D."/>
            <person name="Gonzalez J."/>
            <person name="Henrissat B."/>
            <person name="Kuo A."/>
            <person name="Liang C."/>
            <person name="Lipzen A."/>
            <person name="Lutzoni F."/>
            <person name="Magnuson J."/>
            <person name="Mondo S."/>
            <person name="Nolan M."/>
            <person name="Ohm R."/>
            <person name="Pangilinan J."/>
            <person name="Park H.-J."/>
            <person name="Ramirez L."/>
            <person name="Alfaro M."/>
            <person name="Sun H."/>
            <person name="Tritt A."/>
            <person name="Yoshinaga Y."/>
            <person name="Zwiers L.-H."/>
            <person name="Turgeon B."/>
            <person name="Goodwin S."/>
            <person name="Spatafora J."/>
            <person name="Crous P."/>
            <person name="Grigoriev I."/>
        </authorList>
    </citation>
    <scope>NUCLEOTIDE SEQUENCE</scope>
    <source>
        <strain evidence="3">CBS 260.36</strain>
    </source>
</reference>
<evidence type="ECO:0000313" key="4">
    <source>
        <dbReference type="Proteomes" id="UP000799439"/>
    </source>
</evidence>
<comment type="caution">
    <text evidence="3">The sequence shown here is derived from an EMBL/GenBank/DDBJ whole genome shotgun (WGS) entry which is preliminary data.</text>
</comment>
<dbReference type="PANTHER" id="PTHR35596:SF1">
    <property type="entry name" value="MICROBIAL-TYPE PARG CATALYTIC DOMAIN-CONTAINING PROTEIN"/>
    <property type="match status" value="1"/>
</dbReference>
<name>A0A9P4MHU7_9PEZI</name>
<feature type="region of interest" description="Disordered" evidence="1">
    <location>
        <begin position="431"/>
        <end position="493"/>
    </location>
</feature>
<accession>A0A9P4MHU7</accession>
<dbReference type="NCBIfam" id="TIGR02452">
    <property type="entry name" value="TIGR02452 family protein"/>
    <property type="match status" value="1"/>
</dbReference>
<proteinExistence type="predicted"/>
<sequence>MVHTHALSRDERADRARNTVNKVIPEYLRTSPRARHGIHKSVMIEDPQPKREDSPTEGILHPSKIRIRVKDTDTFTAARQMTYSSRRASMSANISREQATRRVPNVCILNQASAIKPGGGFLDGVHSQEEFLCQRSTLFASLWDKLYPLPEVGGIFSSDVLVFGDSTPEAEELSKKDRIYVDVISASMIRFPGALKWKHDSDEIRPGCSCGVSYCDQDRELVQSKMQGVLRIAQENGCEKLVLGAWGCGAYANPPKEVARLWKKAICGTTKFPVSWPGIKEIVFAVTDRPALKEFEKCFADVIASAAAEADRSPPPERSIRSDTVAKDQVQDLITEIQETEIQLAQLQNPRTRGRLRDKLTNLNKQLAELGKAESTSDDNQYEDDDDVEAEDGFVVQGYPASDNEDNSYYNFDENDVASSSSATPASTYEFRFEASPPQQRRKVVSGTTTPPLEDESYVHAAVPESVVSSPSRSGRAGPQMQRMSSFEREVEDRRRLGETGGWFSGSVNELSALLRKTGAGGVAGLNPALSPAEPRQESAAFPEF</sequence>
<organism evidence="3 4">
    <name type="scientific">Myriangium duriaei CBS 260.36</name>
    <dbReference type="NCBI Taxonomy" id="1168546"/>
    <lineage>
        <taxon>Eukaryota</taxon>
        <taxon>Fungi</taxon>
        <taxon>Dikarya</taxon>
        <taxon>Ascomycota</taxon>
        <taxon>Pezizomycotina</taxon>
        <taxon>Dothideomycetes</taxon>
        <taxon>Dothideomycetidae</taxon>
        <taxon>Myriangiales</taxon>
        <taxon>Myriangiaceae</taxon>
        <taxon>Myriangium</taxon>
    </lineage>
</organism>
<dbReference type="OrthoDB" id="9985428at2759"/>
<dbReference type="Pfam" id="PF10021">
    <property type="entry name" value="PARG_cat_microb"/>
    <property type="match status" value="1"/>
</dbReference>
<dbReference type="InterPro" id="IPR019261">
    <property type="entry name" value="PARG_cat_microbial"/>
</dbReference>
<dbReference type="EMBL" id="ML996093">
    <property type="protein sequence ID" value="KAF2148241.1"/>
    <property type="molecule type" value="Genomic_DNA"/>
</dbReference>
<feature type="domain" description="Microbial-type PARG catalytic" evidence="2">
    <location>
        <begin position="62"/>
        <end position="145"/>
    </location>
</feature>
<feature type="compositionally biased region" description="Low complexity" evidence="1">
    <location>
        <begin position="461"/>
        <end position="479"/>
    </location>
</feature>
<dbReference type="AlphaFoldDB" id="A0A9P4MHU7"/>
<dbReference type="Proteomes" id="UP000799439">
    <property type="component" value="Unassembled WGS sequence"/>
</dbReference>
<dbReference type="SUPFAM" id="SSF52949">
    <property type="entry name" value="Macro domain-like"/>
    <property type="match status" value="1"/>
</dbReference>
<evidence type="ECO:0000313" key="3">
    <source>
        <dbReference type="EMBL" id="KAF2148241.1"/>
    </source>
</evidence>
<feature type="region of interest" description="Disordered" evidence="1">
    <location>
        <begin position="526"/>
        <end position="545"/>
    </location>
</feature>